<proteinExistence type="predicted"/>
<dbReference type="Proteomes" id="UP001208888">
    <property type="component" value="Unassembled WGS sequence"/>
</dbReference>
<dbReference type="AlphaFoldDB" id="A0AAJ1D3I5"/>
<sequence length="198" mass="22890">MDETEKAVFELVETYNGRSIFTFKRYPLKHNTDLNEDFRMDPLDAYDLLEEFTEKFSINPDEINFTRYFPEDNGKAERALSIQLLIDSARAGHWTDEEKSKTENILPSNSDRKIMKKGKNKTIYILAVIICFLILPEIVVRTLTPEQLVRLSDFTSLGGIFSHLLSLMIFLGIASILLGIAAIYLAKKIYRYLVRLKK</sequence>
<feature type="transmembrane region" description="Helical" evidence="1">
    <location>
        <begin position="122"/>
        <end position="140"/>
    </location>
</feature>
<comment type="caution">
    <text evidence="2">The sequence shown here is derived from an EMBL/GenBank/DDBJ whole genome shotgun (WGS) entry which is preliminary data.</text>
</comment>
<evidence type="ECO:0000313" key="3">
    <source>
        <dbReference type="Proteomes" id="UP001208888"/>
    </source>
</evidence>
<keyword evidence="1" id="KW-1133">Transmembrane helix</keyword>
<organism evidence="2 3">
    <name type="scientific">Pantoea ananas</name>
    <name type="common">Erwinia uredovora</name>
    <dbReference type="NCBI Taxonomy" id="553"/>
    <lineage>
        <taxon>Bacteria</taxon>
        <taxon>Pseudomonadati</taxon>
        <taxon>Pseudomonadota</taxon>
        <taxon>Gammaproteobacteria</taxon>
        <taxon>Enterobacterales</taxon>
        <taxon>Erwiniaceae</taxon>
        <taxon>Pantoea</taxon>
    </lineage>
</organism>
<protein>
    <recommendedName>
        <fullName evidence="4">DUF1493 family protein</fullName>
    </recommendedName>
</protein>
<dbReference type="EMBL" id="JANFVX010000050">
    <property type="protein sequence ID" value="MCW0346593.1"/>
    <property type="molecule type" value="Genomic_DNA"/>
</dbReference>
<keyword evidence="1" id="KW-0812">Transmembrane</keyword>
<dbReference type="InterPro" id="IPR010862">
    <property type="entry name" value="DUF1493"/>
</dbReference>
<accession>A0AAJ1D3I5</accession>
<dbReference type="Pfam" id="PF07377">
    <property type="entry name" value="DUF1493"/>
    <property type="match status" value="1"/>
</dbReference>
<gene>
    <name evidence="2" type="ORF">NB703_004686</name>
</gene>
<reference evidence="2" key="1">
    <citation type="submission" date="2022-06" db="EMBL/GenBank/DDBJ databases">
        <title>Dynamics of rice microbiomes reveals core vertical transmitted seed endophytes.</title>
        <authorList>
            <person name="Liao K."/>
            <person name="Zhang X."/>
        </authorList>
    </citation>
    <scope>NUCLEOTIDE SEQUENCE</scope>
    <source>
        <strain evidence="2">JT1-17</strain>
    </source>
</reference>
<evidence type="ECO:0000313" key="2">
    <source>
        <dbReference type="EMBL" id="MCW0346593.1"/>
    </source>
</evidence>
<evidence type="ECO:0008006" key="4">
    <source>
        <dbReference type="Google" id="ProtNLM"/>
    </source>
</evidence>
<evidence type="ECO:0000256" key="1">
    <source>
        <dbReference type="SAM" id="Phobius"/>
    </source>
</evidence>
<name>A0AAJ1D3I5_PANAN</name>
<feature type="transmembrane region" description="Helical" evidence="1">
    <location>
        <begin position="160"/>
        <end position="186"/>
    </location>
</feature>
<keyword evidence="1" id="KW-0472">Membrane</keyword>